<accession>A0ACC2ZKA4</accession>
<evidence type="ECO:0000313" key="1">
    <source>
        <dbReference type="EMBL" id="KAJ9648001.1"/>
    </source>
</evidence>
<dbReference type="Proteomes" id="UP001172680">
    <property type="component" value="Unassembled WGS sequence"/>
</dbReference>
<name>A0ACC2ZKA4_9PEZI</name>
<evidence type="ECO:0000313" key="2">
    <source>
        <dbReference type="Proteomes" id="UP001172680"/>
    </source>
</evidence>
<dbReference type="EMBL" id="JAPDRP010000004">
    <property type="protein sequence ID" value="KAJ9648001.1"/>
    <property type="molecule type" value="Genomic_DNA"/>
</dbReference>
<reference evidence="1" key="1">
    <citation type="submission" date="2022-10" db="EMBL/GenBank/DDBJ databases">
        <title>Culturing micro-colonial fungi from biological soil crusts in the Mojave desert and describing Neophaeococcomyces mojavensis, and introducing the new genera and species Taxawa tesnikishii.</title>
        <authorList>
            <person name="Kurbessoian T."/>
            <person name="Stajich J.E."/>
        </authorList>
    </citation>
    <scope>NUCLEOTIDE SEQUENCE</scope>
    <source>
        <strain evidence="1">JES_115</strain>
    </source>
</reference>
<comment type="caution">
    <text evidence="1">The sequence shown here is derived from an EMBL/GenBank/DDBJ whole genome shotgun (WGS) entry which is preliminary data.</text>
</comment>
<proteinExistence type="predicted"/>
<keyword evidence="2" id="KW-1185">Reference proteome</keyword>
<sequence length="193" mass="21941">MPSTKLTNAINDGSIWTMPNDDLLFIILDEFPNKLARLKNAYLVNLRDGYDIILTRKLKLLQKAGYEATFDIKIPEERALLRLFCMGNTNSPQNANLYTTAFTQTIPKNVRETLIHGLNLNGSVDEPMVQPTYSPAMLTKAINNTPIDSEEDKVKAVAAVLKYLRMIERNIRKIEKVVESQEFKSNPNVLEKE</sequence>
<protein>
    <submittedName>
        <fullName evidence="1">Uncharacterized protein</fullName>
    </submittedName>
</protein>
<gene>
    <name evidence="1" type="ORF">H2199_001778</name>
</gene>
<organism evidence="1 2">
    <name type="scientific">Coniosporium tulheliwenetii</name>
    <dbReference type="NCBI Taxonomy" id="3383036"/>
    <lineage>
        <taxon>Eukaryota</taxon>
        <taxon>Fungi</taxon>
        <taxon>Dikarya</taxon>
        <taxon>Ascomycota</taxon>
        <taxon>Pezizomycotina</taxon>
        <taxon>Dothideomycetes</taxon>
        <taxon>Dothideomycetes incertae sedis</taxon>
        <taxon>Coniosporium</taxon>
    </lineage>
</organism>